<dbReference type="CDD" id="cd03404">
    <property type="entry name" value="SPFH_HflK"/>
    <property type="match status" value="1"/>
</dbReference>
<dbReference type="PANTHER" id="PTHR43327:SF2">
    <property type="entry name" value="MODULATOR OF FTSH PROTEASE HFLK"/>
    <property type="match status" value="1"/>
</dbReference>
<dbReference type="GO" id="GO:0016020">
    <property type="term" value="C:membrane"/>
    <property type="evidence" value="ECO:0007669"/>
    <property type="project" value="UniProtKB-SubCell"/>
</dbReference>
<proteinExistence type="inferred from homology"/>
<feature type="region of interest" description="Disordered" evidence="7">
    <location>
        <begin position="349"/>
        <end position="384"/>
    </location>
</feature>
<comment type="caution">
    <text evidence="9">The sequence shown here is derived from an EMBL/GenBank/DDBJ whole genome shotgun (WGS) entry which is preliminary data.</text>
</comment>
<keyword evidence="10" id="KW-1185">Reference proteome</keyword>
<sequence length="384" mass="42100">MPWNEPGRGSGGDDRDPWKGGNGQQPPDLDEVFANVQRRLKKIMGSGGDGGGRKSGSSGGPSMGGIGLLVGLLIVIWVAWNSIHIIDESERGVVLRFGEYVRTMPPGLNFTLPSPIEKVQTVNVTSVRSLESASRMLTGDENLIDLAFAVQYRVVDPEAFLFNVQVPEESLGHAADSAMREIVGTNNMDFILEIGRGQIALDTQALLIEVLERYGSGLEITSFNLQEVRPPTQVRQAFDDVVRAREDQIRFANEAQAYANQEIPEARGRAARVLEEAEAYRESIVAKATGESDRFTSVLDQYALAPEVTRERLYLETLEKVYGRSAKILMDVDSSNNMFYLPLDTLGGGRARSAPPPPAPLMSPSEQQRVSQTDPRARTGRGVR</sequence>
<dbReference type="Gene3D" id="3.30.479.30">
    <property type="entry name" value="Band 7 domain"/>
    <property type="match status" value="1"/>
</dbReference>
<comment type="function">
    <text evidence="6">HflC and HflK could encode or regulate a protease.</text>
</comment>
<dbReference type="InterPro" id="IPR001972">
    <property type="entry name" value="Stomatin_HflK_fam"/>
</dbReference>
<evidence type="ECO:0000256" key="2">
    <source>
        <dbReference type="ARBA" id="ARBA00006971"/>
    </source>
</evidence>
<dbReference type="InterPro" id="IPR001107">
    <property type="entry name" value="Band_7"/>
</dbReference>
<comment type="similarity">
    <text evidence="2 6">Belongs to the band 7/mec-2 family. HflK subfamily.</text>
</comment>
<dbReference type="Pfam" id="PF01145">
    <property type="entry name" value="Band_7"/>
    <property type="match status" value="1"/>
</dbReference>
<dbReference type="GO" id="GO:0006508">
    <property type="term" value="P:proteolysis"/>
    <property type="evidence" value="ECO:0007669"/>
    <property type="project" value="UniProtKB-KW"/>
</dbReference>
<dbReference type="EMBL" id="JAAGSC010000039">
    <property type="protein sequence ID" value="NDY95395.1"/>
    <property type="molecule type" value="Genomic_DNA"/>
</dbReference>
<dbReference type="SMART" id="SM00244">
    <property type="entry name" value="PHB"/>
    <property type="match status" value="1"/>
</dbReference>
<evidence type="ECO:0000313" key="9">
    <source>
        <dbReference type="EMBL" id="NDY95395.1"/>
    </source>
</evidence>
<evidence type="ECO:0000256" key="3">
    <source>
        <dbReference type="ARBA" id="ARBA00022692"/>
    </source>
</evidence>
<dbReference type="InterPro" id="IPR010201">
    <property type="entry name" value="HflK"/>
</dbReference>
<keyword evidence="9" id="KW-0378">Hydrolase</keyword>
<protein>
    <recommendedName>
        <fullName evidence="6">Protein HflK</fullName>
    </recommendedName>
</protein>
<gene>
    <name evidence="9" type="primary">hflK</name>
    <name evidence="9" type="ORF">G3I74_06620</name>
</gene>
<evidence type="ECO:0000259" key="8">
    <source>
        <dbReference type="SMART" id="SM00244"/>
    </source>
</evidence>
<comment type="subcellular location">
    <subcellularLocation>
        <location evidence="1">Membrane</location>
        <topology evidence="1">Single-pass membrane protein</topology>
    </subcellularLocation>
</comment>
<evidence type="ECO:0000256" key="4">
    <source>
        <dbReference type="ARBA" id="ARBA00022989"/>
    </source>
</evidence>
<dbReference type="InterPro" id="IPR050710">
    <property type="entry name" value="Band7/mec-2_domain"/>
</dbReference>
<feature type="domain" description="Band 7" evidence="8">
    <location>
        <begin position="81"/>
        <end position="242"/>
    </location>
</feature>
<dbReference type="GO" id="GO:0008233">
    <property type="term" value="F:peptidase activity"/>
    <property type="evidence" value="ECO:0007669"/>
    <property type="project" value="UniProtKB-KW"/>
</dbReference>
<evidence type="ECO:0000256" key="5">
    <source>
        <dbReference type="ARBA" id="ARBA00023136"/>
    </source>
</evidence>
<name>A0A845V5Z9_9GAMM</name>
<evidence type="ECO:0000313" key="10">
    <source>
        <dbReference type="Proteomes" id="UP000484885"/>
    </source>
</evidence>
<dbReference type="InterPro" id="IPR036013">
    <property type="entry name" value="Band_7/SPFH_dom_sf"/>
</dbReference>
<dbReference type="InterPro" id="IPR020980">
    <property type="entry name" value="Membrane_HflK_N"/>
</dbReference>
<keyword evidence="5 6" id="KW-0472">Membrane</keyword>
<dbReference type="Pfam" id="PF12221">
    <property type="entry name" value="HflK_N"/>
    <property type="match status" value="1"/>
</dbReference>
<reference evidence="9 10" key="1">
    <citation type="submission" date="2020-02" db="EMBL/GenBank/DDBJ databases">
        <authorList>
            <person name="Zhang X.-Y."/>
        </authorList>
    </citation>
    <scope>NUCLEOTIDE SEQUENCE [LARGE SCALE GENOMIC DNA]</scope>
    <source>
        <strain evidence="9 10">C33</strain>
    </source>
</reference>
<accession>A0A845V5Z9</accession>
<dbReference type="SUPFAM" id="SSF117892">
    <property type="entry name" value="Band 7/SPFH domain"/>
    <property type="match status" value="1"/>
</dbReference>
<evidence type="ECO:0000256" key="6">
    <source>
        <dbReference type="RuleBase" id="RU364113"/>
    </source>
</evidence>
<keyword evidence="3 6" id="KW-0812">Transmembrane</keyword>
<dbReference type="RefSeq" id="WP_164210782.1">
    <property type="nucleotide sequence ID" value="NZ_JAAGSC010000039.1"/>
</dbReference>
<dbReference type="PANTHER" id="PTHR43327">
    <property type="entry name" value="STOMATIN-LIKE PROTEIN 2, MITOCHONDRIAL"/>
    <property type="match status" value="1"/>
</dbReference>
<dbReference type="Proteomes" id="UP000484885">
    <property type="component" value="Unassembled WGS sequence"/>
</dbReference>
<feature type="region of interest" description="Disordered" evidence="7">
    <location>
        <begin position="1"/>
        <end position="31"/>
    </location>
</feature>
<evidence type="ECO:0000256" key="1">
    <source>
        <dbReference type="ARBA" id="ARBA00004167"/>
    </source>
</evidence>
<feature type="transmembrane region" description="Helical" evidence="6">
    <location>
        <begin position="63"/>
        <end position="80"/>
    </location>
</feature>
<keyword evidence="9" id="KW-0645">Protease</keyword>
<dbReference type="PRINTS" id="PR00721">
    <property type="entry name" value="STOMATIN"/>
</dbReference>
<organism evidence="9 10">
    <name type="scientific">Wenzhouxiangella limi</name>
    <dbReference type="NCBI Taxonomy" id="2707351"/>
    <lineage>
        <taxon>Bacteria</taxon>
        <taxon>Pseudomonadati</taxon>
        <taxon>Pseudomonadota</taxon>
        <taxon>Gammaproteobacteria</taxon>
        <taxon>Chromatiales</taxon>
        <taxon>Wenzhouxiangellaceae</taxon>
        <taxon>Wenzhouxiangella</taxon>
    </lineage>
</organism>
<evidence type="ECO:0000256" key="7">
    <source>
        <dbReference type="SAM" id="MobiDB-lite"/>
    </source>
</evidence>
<comment type="subunit">
    <text evidence="6">HflC and HflK may interact to form a multimeric complex.</text>
</comment>
<dbReference type="AlphaFoldDB" id="A0A845V5Z9"/>
<dbReference type="NCBIfam" id="TIGR01933">
    <property type="entry name" value="hflK"/>
    <property type="match status" value="1"/>
</dbReference>
<keyword evidence="4 6" id="KW-1133">Transmembrane helix</keyword>